<feature type="domain" description="Helicase ATP-binding" evidence="15">
    <location>
        <begin position="126"/>
        <end position="301"/>
    </location>
</feature>
<dbReference type="Gene3D" id="3.40.50.300">
    <property type="entry name" value="P-loop containing nucleotide triphosphate hydrolases"/>
    <property type="match status" value="2"/>
</dbReference>
<feature type="region of interest" description="Disordered" evidence="13">
    <location>
        <begin position="619"/>
        <end position="638"/>
    </location>
</feature>
<dbReference type="FunFam" id="3.40.50.300:FF:001544">
    <property type="entry name" value="ATP-dependent DNA helicase"/>
    <property type="match status" value="1"/>
</dbReference>
<feature type="compositionally biased region" description="Low complexity" evidence="13">
    <location>
        <begin position="621"/>
        <end position="633"/>
    </location>
</feature>
<feature type="domain" description="HRDC" evidence="14">
    <location>
        <begin position="638"/>
        <end position="717"/>
    </location>
</feature>
<evidence type="ECO:0000313" key="17">
    <source>
        <dbReference type="EMBL" id="KAG0587502.1"/>
    </source>
</evidence>
<evidence type="ECO:0000256" key="6">
    <source>
        <dbReference type="ARBA" id="ARBA00022806"/>
    </source>
</evidence>
<dbReference type="Proteomes" id="UP000822688">
    <property type="component" value="Chromosome 2"/>
</dbReference>
<dbReference type="PROSITE" id="PS50967">
    <property type="entry name" value="HRDC"/>
    <property type="match status" value="1"/>
</dbReference>
<dbReference type="GO" id="GO:0043138">
    <property type="term" value="F:3'-5' DNA helicase activity"/>
    <property type="evidence" value="ECO:0007669"/>
    <property type="project" value="UniProtKB-EC"/>
</dbReference>
<organism evidence="17 18">
    <name type="scientific">Ceratodon purpureus</name>
    <name type="common">Fire moss</name>
    <name type="synonym">Dicranum purpureum</name>
    <dbReference type="NCBI Taxonomy" id="3225"/>
    <lineage>
        <taxon>Eukaryota</taxon>
        <taxon>Viridiplantae</taxon>
        <taxon>Streptophyta</taxon>
        <taxon>Embryophyta</taxon>
        <taxon>Bryophyta</taxon>
        <taxon>Bryophytina</taxon>
        <taxon>Bryopsida</taxon>
        <taxon>Dicranidae</taxon>
        <taxon>Pseudoditrichales</taxon>
        <taxon>Ditrichaceae</taxon>
        <taxon>Ceratodon</taxon>
    </lineage>
</organism>
<feature type="coiled-coil region" evidence="12">
    <location>
        <begin position="27"/>
        <end position="68"/>
    </location>
</feature>
<dbReference type="GO" id="GO:0016787">
    <property type="term" value="F:hydrolase activity"/>
    <property type="evidence" value="ECO:0007669"/>
    <property type="project" value="UniProtKB-KW"/>
</dbReference>
<comment type="subcellular location">
    <subcellularLocation>
        <location evidence="11">Nucleus</location>
    </subcellularLocation>
</comment>
<protein>
    <recommendedName>
        <fullName evidence="11">ATP-dependent DNA helicase</fullName>
        <ecNumber evidence="11">5.6.2.4</ecNumber>
    </recommendedName>
</protein>
<keyword evidence="6 11" id="KW-0347">Helicase</keyword>
<dbReference type="SMART" id="SM00487">
    <property type="entry name" value="DEXDc"/>
    <property type="match status" value="1"/>
</dbReference>
<dbReference type="EC" id="5.6.2.4" evidence="11"/>
<sequence>MRDLSLFTSPSSPPSSLITLSKLPVMASDLQEELRLVQQELHQVQDNIESLLQQQESLFLREAELEQQLSLFRDVAAHDESGGTVGASMLGREDWSGTFEWDERAADIRLNLFGIKSYRQNQHEIINAVMSGRDVIVIMAAGGGKSLCYQLPALLRSGTALVVSPLLSLIQDQVMGLTALGISASMLTSTTSKDEEKSIYRSLEKGEGDLKILYVTPEKIAKSKRFVSKLEKCNHGGRMSLIAIDEAHCCSQWGHDFRPDYKQLGILKKQFPRVPLIALTATATERVQTDLREMLQITRCEKFVSTVNRPNLFYEVREKKANGSAAIDDIASFILDKYSKNESGIVYCLSRKECEQVGAELRKRGISAAHYHADMKPETRLSVHTRWSTNRLQVIVGTVAFGMGINKPDVRFVIHHSLSKSLETYYQESGRAGRDGLPAHCLLYFRPADLPRQSSMVFAEVAGLSNLYAICRFCQSKRACRRAAFFRHFGERIQKCHGMCDICDSTKEIVEMDVTECAKSLVSMVKESSDIDQKSTMLQLADLWRSRTRKSGGPSNLAKDLSKDHVERAILQLILDGILKEEFAHTAYATNAYVALGTGWRGFLQGTVQRRVQLETVQGVQSAKKQSKATTSSKSKDEMVHTGLGSVLDELRQTLAAVHGGIFPHSVLSSQHISLLSSQQPLTMEALERVIGKGLAEQYGNEILVSITDYLDEHPEDTRDIDAGPWVAPKGKRVSEAPAAATTIKFSSTRQGKRVAEGSSSGKTTRQGGRVSEVSVPGSIKPSSIKDYMQKNAKADIESGPRSSGKAQQVGEGSVGGTTKTPIKRLSLKRPSVSTTPAPATLKKLKEQSIKIPQKSECIDLDSDEEVGQPSAIGTEVKREVESEVKSEVNSDDTTEDVIEETSSEEEDPFSLFKRVRRH</sequence>
<dbReference type="GO" id="GO:0009378">
    <property type="term" value="F:four-way junction helicase activity"/>
    <property type="evidence" value="ECO:0007669"/>
    <property type="project" value="TreeGrafter"/>
</dbReference>
<dbReference type="Gene3D" id="1.10.10.10">
    <property type="entry name" value="Winged helix-like DNA-binding domain superfamily/Winged helix DNA-binding domain"/>
    <property type="match status" value="1"/>
</dbReference>
<dbReference type="GO" id="GO:0016592">
    <property type="term" value="C:mediator complex"/>
    <property type="evidence" value="ECO:0007669"/>
    <property type="project" value="TreeGrafter"/>
</dbReference>
<dbReference type="GO" id="GO:0005737">
    <property type="term" value="C:cytoplasm"/>
    <property type="evidence" value="ECO:0007669"/>
    <property type="project" value="TreeGrafter"/>
</dbReference>
<evidence type="ECO:0000256" key="3">
    <source>
        <dbReference type="ARBA" id="ARBA00022723"/>
    </source>
</evidence>
<keyword evidence="12" id="KW-0175">Coiled coil</keyword>
<dbReference type="CDD" id="cd18015">
    <property type="entry name" value="DEXHc_RecQ1"/>
    <property type="match status" value="1"/>
</dbReference>
<dbReference type="PANTHER" id="PTHR13710">
    <property type="entry name" value="DNA HELICASE RECQ FAMILY MEMBER"/>
    <property type="match status" value="1"/>
</dbReference>
<dbReference type="AlphaFoldDB" id="A0A8T0IWM2"/>
<dbReference type="Pfam" id="PF00270">
    <property type="entry name" value="DEAD"/>
    <property type="match status" value="1"/>
</dbReference>
<comment type="catalytic activity">
    <reaction evidence="10 11">
        <text>Couples ATP hydrolysis with the unwinding of duplex DNA by translocating in the 3'-5' direction.</text>
        <dbReference type="EC" id="5.6.2.4"/>
    </reaction>
</comment>
<keyword evidence="7 11" id="KW-0067">ATP-binding</keyword>
<dbReference type="SMART" id="SM00490">
    <property type="entry name" value="HELICc"/>
    <property type="match status" value="1"/>
</dbReference>
<evidence type="ECO:0000256" key="5">
    <source>
        <dbReference type="ARBA" id="ARBA00022801"/>
    </source>
</evidence>
<dbReference type="InterPro" id="IPR001650">
    <property type="entry name" value="Helicase_C-like"/>
</dbReference>
<dbReference type="InterPro" id="IPR004589">
    <property type="entry name" value="DNA_helicase_ATP-dep_RecQ"/>
</dbReference>
<feature type="compositionally biased region" description="Polar residues" evidence="13">
    <location>
        <begin position="758"/>
        <end position="767"/>
    </location>
</feature>
<dbReference type="CDD" id="cd18794">
    <property type="entry name" value="SF2_C_RecQ"/>
    <property type="match status" value="1"/>
</dbReference>
<evidence type="ECO:0000259" key="14">
    <source>
        <dbReference type="PROSITE" id="PS50967"/>
    </source>
</evidence>
<dbReference type="GO" id="GO:0006260">
    <property type="term" value="P:DNA replication"/>
    <property type="evidence" value="ECO:0007669"/>
    <property type="project" value="InterPro"/>
</dbReference>
<keyword evidence="5 11" id="KW-0378">Hydrolase</keyword>
<dbReference type="InterPro" id="IPR002121">
    <property type="entry name" value="HRDC_dom"/>
</dbReference>
<evidence type="ECO:0000256" key="8">
    <source>
        <dbReference type="ARBA" id="ARBA00023125"/>
    </source>
</evidence>
<comment type="similarity">
    <text evidence="2 11">Belongs to the helicase family. RecQ subfamily.</text>
</comment>
<dbReference type="PROSITE" id="PS51194">
    <property type="entry name" value="HELICASE_CTER"/>
    <property type="match status" value="1"/>
</dbReference>
<evidence type="ECO:0000256" key="4">
    <source>
        <dbReference type="ARBA" id="ARBA00022741"/>
    </source>
</evidence>
<keyword evidence="8" id="KW-0238">DNA-binding</keyword>
<dbReference type="Pfam" id="PF00570">
    <property type="entry name" value="HRDC"/>
    <property type="match status" value="1"/>
</dbReference>
<comment type="cofactor">
    <cofactor evidence="1">
        <name>Mg(2+)</name>
        <dbReference type="ChEBI" id="CHEBI:18420"/>
    </cofactor>
</comment>
<evidence type="ECO:0000256" key="2">
    <source>
        <dbReference type="ARBA" id="ARBA00005446"/>
    </source>
</evidence>
<feature type="region of interest" description="Disordered" evidence="13">
    <location>
        <begin position="746"/>
        <end position="849"/>
    </location>
</feature>
<comment type="caution">
    <text evidence="17">The sequence shown here is derived from an EMBL/GenBank/DDBJ whole genome shotgun (WGS) entry which is preliminary data.</text>
</comment>
<comment type="catalytic activity">
    <reaction evidence="11">
        <text>ATP + H2O = ADP + phosphate + H(+)</text>
        <dbReference type="Rhea" id="RHEA:13065"/>
        <dbReference type="ChEBI" id="CHEBI:15377"/>
        <dbReference type="ChEBI" id="CHEBI:15378"/>
        <dbReference type="ChEBI" id="CHEBI:30616"/>
        <dbReference type="ChEBI" id="CHEBI:43474"/>
        <dbReference type="ChEBI" id="CHEBI:456216"/>
    </reaction>
</comment>
<dbReference type="GO" id="GO:0000724">
    <property type="term" value="P:double-strand break repair via homologous recombination"/>
    <property type="evidence" value="ECO:0007669"/>
    <property type="project" value="TreeGrafter"/>
</dbReference>
<dbReference type="GO" id="GO:0003677">
    <property type="term" value="F:DNA binding"/>
    <property type="evidence" value="ECO:0007669"/>
    <property type="project" value="UniProtKB-KW"/>
</dbReference>
<dbReference type="Pfam" id="PF09382">
    <property type="entry name" value="RQC"/>
    <property type="match status" value="1"/>
</dbReference>
<dbReference type="PANTHER" id="PTHR13710:SF105">
    <property type="entry name" value="ATP-DEPENDENT DNA HELICASE Q1"/>
    <property type="match status" value="1"/>
</dbReference>
<evidence type="ECO:0000313" key="18">
    <source>
        <dbReference type="Proteomes" id="UP000822688"/>
    </source>
</evidence>
<dbReference type="GO" id="GO:0046872">
    <property type="term" value="F:metal ion binding"/>
    <property type="evidence" value="ECO:0007669"/>
    <property type="project" value="UniProtKB-KW"/>
</dbReference>
<dbReference type="SUPFAM" id="SSF52540">
    <property type="entry name" value="P-loop containing nucleoside triphosphate hydrolases"/>
    <property type="match status" value="1"/>
</dbReference>
<feature type="region of interest" description="Disordered" evidence="13">
    <location>
        <begin position="861"/>
        <end position="919"/>
    </location>
</feature>
<dbReference type="InterPro" id="IPR036388">
    <property type="entry name" value="WH-like_DNA-bd_sf"/>
</dbReference>
<dbReference type="Pfam" id="PF16124">
    <property type="entry name" value="RecQ_Zn_bind"/>
    <property type="match status" value="1"/>
</dbReference>
<keyword evidence="18" id="KW-1185">Reference proteome</keyword>
<dbReference type="PROSITE" id="PS51192">
    <property type="entry name" value="HELICASE_ATP_BIND_1"/>
    <property type="match status" value="1"/>
</dbReference>
<evidence type="ECO:0000256" key="1">
    <source>
        <dbReference type="ARBA" id="ARBA00001946"/>
    </source>
</evidence>
<dbReference type="GO" id="GO:0005524">
    <property type="term" value="F:ATP binding"/>
    <property type="evidence" value="ECO:0007669"/>
    <property type="project" value="UniProtKB-KW"/>
</dbReference>
<evidence type="ECO:0000256" key="12">
    <source>
        <dbReference type="SAM" id="Coils"/>
    </source>
</evidence>
<dbReference type="Pfam" id="PF00271">
    <property type="entry name" value="Helicase_C"/>
    <property type="match status" value="1"/>
</dbReference>
<accession>A0A8T0IWM2</accession>
<feature type="compositionally biased region" description="Acidic residues" evidence="13">
    <location>
        <begin position="890"/>
        <end position="909"/>
    </location>
</feature>
<dbReference type="InterPro" id="IPR018982">
    <property type="entry name" value="RQC_domain"/>
</dbReference>
<feature type="domain" description="Helicase C-terminal" evidence="16">
    <location>
        <begin position="326"/>
        <end position="478"/>
    </location>
</feature>
<dbReference type="InterPro" id="IPR011545">
    <property type="entry name" value="DEAD/DEAH_box_helicase_dom"/>
</dbReference>
<dbReference type="InterPro" id="IPR014001">
    <property type="entry name" value="Helicase_ATP-bd"/>
</dbReference>
<dbReference type="EMBL" id="CM026422">
    <property type="protein sequence ID" value="KAG0587502.1"/>
    <property type="molecule type" value="Genomic_DNA"/>
</dbReference>
<name>A0A8T0IWM2_CERPU</name>
<proteinExistence type="inferred from homology"/>
<feature type="compositionally biased region" description="Basic and acidic residues" evidence="13">
    <location>
        <begin position="876"/>
        <end position="889"/>
    </location>
</feature>
<dbReference type="InterPro" id="IPR027417">
    <property type="entry name" value="P-loop_NTPase"/>
</dbReference>
<evidence type="ECO:0000256" key="10">
    <source>
        <dbReference type="ARBA" id="ARBA00034617"/>
    </source>
</evidence>
<gene>
    <name evidence="17" type="ORF">KC19_2G169200</name>
</gene>
<keyword evidence="11" id="KW-0539">Nucleus</keyword>
<dbReference type="FunFam" id="3.40.50.300:FF:001215">
    <property type="entry name" value="ATP-dependent DNA helicase"/>
    <property type="match status" value="1"/>
</dbReference>
<dbReference type="InterPro" id="IPR032284">
    <property type="entry name" value="RecQ_Zn-bd"/>
</dbReference>
<evidence type="ECO:0000259" key="16">
    <source>
        <dbReference type="PROSITE" id="PS51194"/>
    </source>
</evidence>
<evidence type="ECO:0000256" key="11">
    <source>
        <dbReference type="RuleBase" id="RU364117"/>
    </source>
</evidence>
<keyword evidence="9" id="KW-0413">Isomerase</keyword>
<evidence type="ECO:0000259" key="15">
    <source>
        <dbReference type="PROSITE" id="PS51192"/>
    </source>
</evidence>
<evidence type="ECO:0000256" key="13">
    <source>
        <dbReference type="SAM" id="MobiDB-lite"/>
    </source>
</evidence>
<dbReference type="GO" id="GO:0005694">
    <property type="term" value="C:chromosome"/>
    <property type="evidence" value="ECO:0007669"/>
    <property type="project" value="TreeGrafter"/>
</dbReference>
<keyword evidence="3" id="KW-0479">Metal-binding</keyword>
<dbReference type="NCBIfam" id="TIGR00614">
    <property type="entry name" value="recQ_fam"/>
    <property type="match status" value="1"/>
</dbReference>
<reference evidence="17" key="1">
    <citation type="submission" date="2020-06" db="EMBL/GenBank/DDBJ databases">
        <title>WGS assembly of Ceratodon purpureus strain R40.</title>
        <authorList>
            <person name="Carey S.B."/>
            <person name="Jenkins J."/>
            <person name="Shu S."/>
            <person name="Lovell J.T."/>
            <person name="Sreedasyam A."/>
            <person name="Maumus F."/>
            <person name="Tiley G.P."/>
            <person name="Fernandez-Pozo N."/>
            <person name="Barry K."/>
            <person name="Chen C."/>
            <person name="Wang M."/>
            <person name="Lipzen A."/>
            <person name="Daum C."/>
            <person name="Saski C.A."/>
            <person name="Payton A.C."/>
            <person name="Mcbreen J.C."/>
            <person name="Conrad R.E."/>
            <person name="Kollar L.M."/>
            <person name="Olsson S."/>
            <person name="Huttunen S."/>
            <person name="Landis J.B."/>
            <person name="Wickett N.J."/>
            <person name="Johnson M.G."/>
            <person name="Rensing S.A."/>
            <person name="Grimwood J."/>
            <person name="Schmutz J."/>
            <person name="Mcdaniel S.F."/>
        </authorList>
    </citation>
    <scope>NUCLEOTIDE SEQUENCE</scope>
    <source>
        <strain evidence="17">R40</strain>
    </source>
</reference>
<keyword evidence="4 11" id="KW-0547">Nucleotide-binding</keyword>
<dbReference type="Gene3D" id="1.10.150.80">
    <property type="entry name" value="HRDC domain"/>
    <property type="match status" value="1"/>
</dbReference>
<dbReference type="SMART" id="SM00956">
    <property type="entry name" value="RQC"/>
    <property type="match status" value="1"/>
</dbReference>
<evidence type="ECO:0000256" key="7">
    <source>
        <dbReference type="ARBA" id="ARBA00022840"/>
    </source>
</evidence>
<dbReference type="InterPro" id="IPR044876">
    <property type="entry name" value="HRDC_dom_sf"/>
</dbReference>
<evidence type="ECO:0000256" key="9">
    <source>
        <dbReference type="ARBA" id="ARBA00023235"/>
    </source>
</evidence>